<dbReference type="EMBL" id="CAMTCP010000111">
    <property type="protein sequence ID" value="CAI3557320.1"/>
    <property type="molecule type" value="Genomic_DNA"/>
</dbReference>
<reference evidence="2" key="1">
    <citation type="submission" date="2022-10" db="EMBL/GenBank/DDBJ databases">
        <authorList>
            <person name="Aires J."/>
            <person name="Mesa V."/>
        </authorList>
    </citation>
    <scope>NUCLEOTIDE SEQUENCE</scope>
    <source>
        <strain evidence="2">Clostridium neonatale JD116</strain>
    </source>
</reference>
<protein>
    <submittedName>
        <fullName evidence="2">Uncharacterized protein</fullName>
    </submittedName>
</protein>
<evidence type="ECO:0000313" key="3">
    <source>
        <dbReference type="Proteomes" id="UP001189143"/>
    </source>
</evidence>
<organism evidence="2 3">
    <name type="scientific">Clostridium neonatale</name>
    <dbReference type="NCBI Taxonomy" id="137838"/>
    <lineage>
        <taxon>Bacteria</taxon>
        <taxon>Bacillati</taxon>
        <taxon>Bacillota</taxon>
        <taxon>Clostridia</taxon>
        <taxon>Eubacteriales</taxon>
        <taxon>Clostridiaceae</taxon>
        <taxon>Clostridium</taxon>
    </lineage>
</organism>
<dbReference type="AlphaFoldDB" id="A0AAD1YDQ7"/>
<keyword evidence="1" id="KW-0175">Coiled coil</keyword>
<proteinExistence type="predicted"/>
<sequence>MEKNNNDLFELMTKMYGEIQEMKGEFNNRFDKVEKEVTKTNVTIENDIKPRIEALFDGYKQNTESINQVSDKVDELQSDLNRLTIKTLRTETNIIDINKILRNQ</sequence>
<dbReference type="Proteomes" id="UP001189143">
    <property type="component" value="Unassembled WGS sequence"/>
</dbReference>
<dbReference type="RefSeq" id="WP_317049577.1">
    <property type="nucleotide sequence ID" value="NZ_CAMRXC010000240.1"/>
</dbReference>
<accession>A0AAD1YDQ7</accession>
<gene>
    <name evidence="2" type="ORF">CNEO2_10014</name>
</gene>
<name>A0AAD1YDQ7_9CLOT</name>
<evidence type="ECO:0000256" key="1">
    <source>
        <dbReference type="SAM" id="Coils"/>
    </source>
</evidence>
<comment type="caution">
    <text evidence="2">The sequence shown here is derived from an EMBL/GenBank/DDBJ whole genome shotgun (WGS) entry which is preliminary data.</text>
</comment>
<evidence type="ECO:0000313" key="2">
    <source>
        <dbReference type="EMBL" id="CAI3557320.1"/>
    </source>
</evidence>
<feature type="coiled-coil region" evidence="1">
    <location>
        <begin position="59"/>
        <end position="86"/>
    </location>
</feature>